<evidence type="ECO:0000313" key="3">
    <source>
        <dbReference type="EMBL" id="TDE36235.1"/>
    </source>
</evidence>
<protein>
    <recommendedName>
        <fullName evidence="2">YrhK domain-containing protein</fullName>
    </recommendedName>
</protein>
<organism evidence="3 4">
    <name type="scientific">Antarcticimicrobium sediminis</name>
    <dbReference type="NCBI Taxonomy" id="2546227"/>
    <lineage>
        <taxon>Bacteria</taxon>
        <taxon>Pseudomonadati</taxon>
        <taxon>Pseudomonadota</taxon>
        <taxon>Alphaproteobacteria</taxon>
        <taxon>Rhodobacterales</taxon>
        <taxon>Paracoccaceae</taxon>
        <taxon>Antarcticimicrobium</taxon>
    </lineage>
</organism>
<dbReference type="InterPro" id="IPR025424">
    <property type="entry name" value="YrhK_domain"/>
</dbReference>
<gene>
    <name evidence="3" type="ORF">E1B25_15080</name>
</gene>
<name>A0A4R5ENE7_9RHOB</name>
<keyword evidence="1" id="KW-1133">Transmembrane helix</keyword>
<evidence type="ECO:0000259" key="2">
    <source>
        <dbReference type="Pfam" id="PF14145"/>
    </source>
</evidence>
<dbReference type="AlphaFoldDB" id="A0A4R5ENE7"/>
<keyword evidence="4" id="KW-1185">Reference proteome</keyword>
<dbReference type="RefSeq" id="WP_132830347.1">
    <property type="nucleotide sequence ID" value="NZ_SMFP01000010.1"/>
</dbReference>
<keyword evidence="1" id="KW-0812">Transmembrane</keyword>
<dbReference type="Proteomes" id="UP000294662">
    <property type="component" value="Unassembled WGS sequence"/>
</dbReference>
<proteinExistence type="predicted"/>
<dbReference type="OrthoDB" id="5862062at2"/>
<reference evidence="3 4" key="1">
    <citation type="submission" date="2019-03" db="EMBL/GenBank/DDBJ databases">
        <authorList>
            <person name="Zhang S."/>
        </authorList>
    </citation>
    <scope>NUCLEOTIDE SEQUENCE [LARGE SCALE GENOMIC DNA]</scope>
    <source>
        <strain evidence="3 4">S4J41</strain>
    </source>
</reference>
<evidence type="ECO:0000256" key="1">
    <source>
        <dbReference type="SAM" id="Phobius"/>
    </source>
</evidence>
<feature type="transmembrane region" description="Helical" evidence="1">
    <location>
        <begin position="27"/>
        <end position="46"/>
    </location>
</feature>
<comment type="caution">
    <text evidence="3">The sequence shown here is derived from an EMBL/GenBank/DDBJ whole genome shotgun (WGS) entry which is preliminary data.</text>
</comment>
<keyword evidence="1" id="KW-0472">Membrane</keyword>
<dbReference type="Pfam" id="PF14145">
    <property type="entry name" value="YrhK"/>
    <property type="match status" value="1"/>
</dbReference>
<feature type="domain" description="YrhK" evidence="2">
    <location>
        <begin position="21"/>
        <end position="75"/>
    </location>
</feature>
<evidence type="ECO:0000313" key="4">
    <source>
        <dbReference type="Proteomes" id="UP000294662"/>
    </source>
</evidence>
<dbReference type="EMBL" id="SMFP01000010">
    <property type="protein sequence ID" value="TDE36235.1"/>
    <property type="molecule type" value="Genomic_DNA"/>
</dbReference>
<accession>A0A4R5ENE7</accession>
<sequence>MLFFTSENRLQSVQSDRIFAAYEITRTFVDFLAAICFLVGSILFFATDTQYQATWLFVVGSLFFCLKPTLKLAREVHLWRVGEMQSLARRTKD</sequence>